<dbReference type="Gene3D" id="3.90.1200.10">
    <property type="match status" value="1"/>
</dbReference>
<feature type="domain" description="Aminoglycoside phosphotransferase" evidence="1">
    <location>
        <begin position="83"/>
        <end position="294"/>
    </location>
</feature>
<dbReference type="InterPro" id="IPR002575">
    <property type="entry name" value="Aminoglycoside_PTrfase"/>
</dbReference>
<dbReference type="SUPFAM" id="SSF56112">
    <property type="entry name" value="Protein kinase-like (PK-like)"/>
    <property type="match status" value="1"/>
</dbReference>
<evidence type="ECO:0000313" key="3">
    <source>
        <dbReference type="Proteomes" id="UP001218218"/>
    </source>
</evidence>
<reference evidence="2" key="1">
    <citation type="submission" date="2023-03" db="EMBL/GenBank/DDBJ databases">
        <title>Massive genome expansion in bonnet fungi (Mycena s.s.) driven by repeated elements and novel gene families across ecological guilds.</title>
        <authorList>
            <consortium name="Lawrence Berkeley National Laboratory"/>
            <person name="Harder C.B."/>
            <person name="Miyauchi S."/>
            <person name="Viragh M."/>
            <person name="Kuo A."/>
            <person name="Thoen E."/>
            <person name="Andreopoulos B."/>
            <person name="Lu D."/>
            <person name="Skrede I."/>
            <person name="Drula E."/>
            <person name="Henrissat B."/>
            <person name="Morin E."/>
            <person name="Kohler A."/>
            <person name="Barry K."/>
            <person name="LaButti K."/>
            <person name="Morin E."/>
            <person name="Salamov A."/>
            <person name="Lipzen A."/>
            <person name="Mereny Z."/>
            <person name="Hegedus B."/>
            <person name="Baldrian P."/>
            <person name="Stursova M."/>
            <person name="Weitz H."/>
            <person name="Taylor A."/>
            <person name="Grigoriev I.V."/>
            <person name="Nagy L.G."/>
            <person name="Martin F."/>
            <person name="Kauserud H."/>
        </authorList>
    </citation>
    <scope>NUCLEOTIDE SEQUENCE</scope>
    <source>
        <strain evidence="2">CBHHK002</strain>
    </source>
</reference>
<dbReference type="EMBL" id="JARIHO010000016">
    <property type="protein sequence ID" value="KAJ7348962.1"/>
    <property type="molecule type" value="Genomic_DNA"/>
</dbReference>
<dbReference type="PANTHER" id="PTHR21310:SF15">
    <property type="entry name" value="AMINOGLYCOSIDE PHOSPHOTRANSFERASE DOMAIN-CONTAINING PROTEIN"/>
    <property type="match status" value="1"/>
</dbReference>
<dbReference type="PANTHER" id="PTHR21310">
    <property type="entry name" value="AMINOGLYCOSIDE PHOSPHOTRANSFERASE-RELATED-RELATED"/>
    <property type="match status" value="1"/>
</dbReference>
<dbReference type="Proteomes" id="UP001218218">
    <property type="component" value="Unassembled WGS sequence"/>
</dbReference>
<keyword evidence="3" id="KW-1185">Reference proteome</keyword>
<dbReference type="InterPro" id="IPR051678">
    <property type="entry name" value="AGP_Transferase"/>
</dbReference>
<evidence type="ECO:0000313" key="2">
    <source>
        <dbReference type="EMBL" id="KAJ7348962.1"/>
    </source>
</evidence>
<protein>
    <recommendedName>
        <fullName evidence="1">Aminoglycoside phosphotransferase domain-containing protein</fullName>
    </recommendedName>
</protein>
<dbReference type="AlphaFoldDB" id="A0AAD7A3U4"/>
<gene>
    <name evidence="2" type="ORF">DFH08DRAFT_863948</name>
</gene>
<evidence type="ECO:0000259" key="1">
    <source>
        <dbReference type="Pfam" id="PF01636"/>
    </source>
</evidence>
<dbReference type="InterPro" id="IPR011009">
    <property type="entry name" value="Kinase-like_dom_sf"/>
</dbReference>
<dbReference type="Pfam" id="PF01636">
    <property type="entry name" value="APH"/>
    <property type="match status" value="1"/>
</dbReference>
<name>A0AAD7A3U4_9AGAR</name>
<organism evidence="2 3">
    <name type="scientific">Mycena albidolilacea</name>
    <dbReference type="NCBI Taxonomy" id="1033008"/>
    <lineage>
        <taxon>Eukaryota</taxon>
        <taxon>Fungi</taxon>
        <taxon>Dikarya</taxon>
        <taxon>Basidiomycota</taxon>
        <taxon>Agaricomycotina</taxon>
        <taxon>Agaricomycetes</taxon>
        <taxon>Agaricomycetidae</taxon>
        <taxon>Agaricales</taxon>
        <taxon>Marasmiineae</taxon>
        <taxon>Mycenaceae</taxon>
        <taxon>Mycena</taxon>
    </lineage>
</organism>
<accession>A0AAD7A3U4</accession>
<sequence>MSVAVGYTDYPHEKSEALKERFAFAKRVLKEALDVEVESLEPIARGYNNKLYLLKPLPHTPIAPHALQPGCLPFPSQTPTSLIFRTVRKRSQTPPARKVLNAVATMQLVRESTDLPLAPMYGYDINGEEPWMLEGMLPGIPMDEAWQTADTDTRVCMLEALADVFAKLKAIPAPNGQFGGLGYDAAGKIILGPTCLAYDEGPFITAKDHYKAWIRGQWEDAKKNARADGWKIDGLDQRIEKFVNEGLDSALACLDDCKPVFIHADFGMLNMLVSPTAPDTISGLLDFEWSHFGPESDEYFLSSPGPGYIYGGPHDLDPDSKAYARTQILLSGTVPVDLDVGGDSFFTFKTDALLKAQNVGTFSTIPYFQEIARLYWFGENLRPWFFHESVSGAHTEKMVAETKAKHACFDEDLKVWGY</sequence>
<proteinExistence type="predicted"/>
<comment type="caution">
    <text evidence="2">The sequence shown here is derived from an EMBL/GenBank/DDBJ whole genome shotgun (WGS) entry which is preliminary data.</text>
</comment>